<gene>
    <name evidence="1" type="ORF">BINO364_LOCUS6686</name>
</gene>
<dbReference type="OrthoDB" id="7476844at2759"/>
<protein>
    <recommendedName>
        <fullName evidence="3">Endonuclease/exonuclease/phosphatase domain-containing protein</fullName>
    </recommendedName>
</protein>
<reference evidence="1" key="1">
    <citation type="submission" date="2021-12" db="EMBL/GenBank/DDBJ databases">
        <authorList>
            <person name="Martin H S."/>
        </authorList>
    </citation>
    <scope>NUCLEOTIDE SEQUENCE</scope>
</reference>
<sequence>MPVKAQENLPIFTDVLSEISSIEEGSGVQSVIILGDFNAQPDQLFFTELNTFCTDRSWVCADIEFLGIHSDTFTYFDTFHRRGSWLDHCIVSQAAWQSTVNIGISKDIFVSDHLPIFIECNLGAISPTAAIQNTSRSAVIWGERDEA</sequence>
<dbReference type="InterPro" id="IPR036691">
    <property type="entry name" value="Endo/exonu/phosph_ase_sf"/>
</dbReference>
<accession>A0A8J9VJ74</accession>
<evidence type="ECO:0008006" key="3">
    <source>
        <dbReference type="Google" id="ProtNLM"/>
    </source>
</evidence>
<name>A0A8J9VJ74_9NEOP</name>
<evidence type="ECO:0000313" key="1">
    <source>
        <dbReference type="EMBL" id="CAH0720460.1"/>
    </source>
</evidence>
<evidence type="ECO:0000313" key="2">
    <source>
        <dbReference type="Proteomes" id="UP000838878"/>
    </source>
</evidence>
<dbReference type="AlphaFoldDB" id="A0A8J9VJ74"/>
<keyword evidence="2" id="KW-1185">Reference proteome</keyword>
<dbReference type="EMBL" id="OV170222">
    <property type="protein sequence ID" value="CAH0720460.1"/>
    <property type="molecule type" value="Genomic_DNA"/>
</dbReference>
<organism evidence="1 2">
    <name type="scientific">Brenthis ino</name>
    <name type="common">lesser marbled fritillary</name>
    <dbReference type="NCBI Taxonomy" id="405034"/>
    <lineage>
        <taxon>Eukaryota</taxon>
        <taxon>Metazoa</taxon>
        <taxon>Ecdysozoa</taxon>
        <taxon>Arthropoda</taxon>
        <taxon>Hexapoda</taxon>
        <taxon>Insecta</taxon>
        <taxon>Pterygota</taxon>
        <taxon>Neoptera</taxon>
        <taxon>Endopterygota</taxon>
        <taxon>Lepidoptera</taxon>
        <taxon>Glossata</taxon>
        <taxon>Ditrysia</taxon>
        <taxon>Papilionoidea</taxon>
        <taxon>Nymphalidae</taxon>
        <taxon>Heliconiinae</taxon>
        <taxon>Argynnini</taxon>
        <taxon>Brenthis</taxon>
    </lineage>
</organism>
<dbReference type="Gene3D" id="3.60.10.10">
    <property type="entry name" value="Endonuclease/exonuclease/phosphatase"/>
    <property type="match status" value="1"/>
</dbReference>
<proteinExistence type="predicted"/>
<dbReference type="Proteomes" id="UP000838878">
    <property type="component" value="Chromosome 2"/>
</dbReference>
<feature type="non-terminal residue" evidence="1">
    <location>
        <position position="147"/>
    </location>
</feature>
<dbReference type="SUPFAM" id="SSF56219">
    <property type="entry name" value="DNase I-like"/>
    <property type="match status" value="1"/>
</dbReference>